<dbReference type="RefSeq" id="WP_187504990.1">
    <property type="nucleotide sequence ID" value="NZ_CP162536.1"/>
</dbReference>
<keyword evidence="1" id="KW-0812">Transmembrane</keyword>
<accession>A0ABR7ASG4</accession>
<name>A0ABR7ASG4_9SPHN</name>
<sequence>MSVLAILAVESGHSGIAHPPTGLAMSDVALFVFAAIGVWLVRRALRKRFIEARRRNLADREAAGPPKKD</sequence>
<evidence type="ECO:0000313" key="2">
    <source>
        <dbReference type="EMBL" id="MBC3943408.1"/>
    </source>
</evidence>
<protein>
    <submittedName>
        <fullName evidence="2">Uncharacterized protein</fullName>
    </submittedName>
</protein>
<keyword evidence="1" id="KW-1133">Transmembrane helix</keyword>
<evidence type="ECO:0000256" key="1">
    <source>
        <dbReference type="SAM" id="Phobius"/>
    </source>
</evidence>
<feature type="transmembrane region" description="Helical" evidence="1">
    <location>
        <begin position="27"/>
        <end position="45"/>
    </location>
</feature>
<evidence type="ECO:0000313" key="3">
    <source>
        <dbReference type="Proteomes" id="UP000597613"/>
    </source>
</evidence>
<dbReference type="EMBL" id="JACONT010000050">
    <property type="protein sequence ID" value="MBC3943408.1"/>
    <property type="molecule type" value="Genomic_DNA"/>
</dbReference>
<dbReference type="Proteomes" id="UP000597613">
    <property type="component" value="Unassembled WGS sequence"/>
</dbReference>
<organism evidence="2 3">
    <name type="scientific">Sphingomonas albertensis</name>
    <dbReference type="NCBI Taxonomy" id="2762591"/>
    <lineage>
        <taxon>Bacteria</taxon>
        <taxon>Pseudomonadati</taxon>
        <taxon>Pseudomonadota</taxon>
        <taxon>Alphaproteobacteria</taxon>
        <taxon>Sphingomonadales</taxon>
        <taxon>Sphingomonadaceae</taxon>
        <taxon>Sphingomonas</taxon>
    </lineage>
</organism>
<keyword evidence="1" id="KW-0472">Membrane</keyword>
<proteinExistence type="predicted"/>
<comment type="caution">
    <text evidence="2">The sequence shown here is derived from an EMBL/GenBank/DDBJ whole genome shotgun (WGS) entry which is preliminary data.</text>
</comment>
<keyword evidence="3" id="KW-1185">Reference proteome</keyword>
<gene>
    <name evidence="2" type="ORF">H8S47_17150</name>
</gene>
<reference evidence="2 3" key="1">
    <citation type="submission" date="2020-08" db="EMBL/GenBank/DDBJ databases">
        <title>Putative novel bacterial strains isolated from necrotic wheat leaf tissues caused by Xanthomonas translucens.</title>
        <authorList>
            <person name="Tambong J.T."/>
        </authorList>
    </citation>
    <scope>NUCLEOTIDE SEQUENCE [LARGE SCALE GENOMIC DNA]</scope>
    <source>
        <strain evidence="3">DOAB 1063</strain>
    </source>
</reference>